<evidence type="ECO:0000313" key="1">
    <source>
        <dbReference type="EMBL" id="MFM9327156.1"/>
    </source>
</evidence>
<sequence>MTTEESTVDRRILRTRQMLRDALIDLIEERGLEGLTVRDLTQRAGLNRGTFYLHYRDIQDLLEQSKEEVLKGLTESMLRASERHCSGPGTGTGNPPQITQPNTIGAFEYFSRHSRFFSVMMGPNGDPCFFLDWKKAMMEDMRKKSMKFQPDDSKLSIPRDYLVAYIVSAHLGVIQHWLESGMELTPQEMAALMMKLNELGPKRIFRSSSLDEPPQ</sequence>
<dbReference type="Proteomes" id="UP001631969">
    <property type="component" value="Unassembled WGS sequence"/>
</dbReference>
<proteinExistence type="predicted"/>
<dbReference type="EMBL" id="JBJURJ010000001">
    <property type="protein sequence ID" value="MFM9327156.1"/>
    <property type="molecule type" value="Genomic_DNA"/>
</dbReference>
<accession>A0ACC7NR62</accession>
<name>A0ACC7NR62_9BACL</name>
<gene>
    <name evidence="1" type="ORF">ACI1P1_02480</name>
</gene>
<keyword evidence="2" id="KW-1185">Reference proteome</keyword>
<protein>
    <submittedName>
        <fullName evidence="1">TetR/AcrR family transcriptional regulator</fullName>
    </submittedName>
</protein>
<reference evidence="1" key="1">
    <citation type="submission" date="2024-12" db="EMBL/GenBank/DDBJ databases">
        <authorList>
            <person name="Wu N."/>
        </authorList>
    </citation>
    <scope>NUCLEOTIDE SEQUENCE</scope>
    <source>
        <strain evidence="1">P15</strain>
    </source>
</reference>
<comment type="caution">
    <text evidence="1">The sequence shown here is derived from an EMBL/GenBank/DDBJ whole genome shotgun (WGS) entry which is preliminary data.</text>
</comment>
<evidence type="ECO:0000313" key="2">
    <source>
        <dbReference type="Proteomes" id="UP001631969"/>
    </source>
</evidence>
<organism evidence="1 2">
    <name type="scientific">Paenibacillus mesotrionivorans</name>
    <dbReference type="NCBI Taxonomy" id="3160968"/>
    <lineage>
        <taxon>Bacteria</taxon>
        <taxon>Bacillati</taxon>
        <taxon>Bacillota</taxon>
        <taxon>Bacilli</taxon>
        <taxon>Bacillales</taxon>
        <taxon>Paenibacillaceae</taxon>
        <taxon>Paenibacillus</taxon>
    </lineage>
</organism>